<evidence type="ECO:0000313" key="1">
    <source>
        <dbReference type="EMBL" id="VEL28906.1"/>
    </source>
</evidence>
<organism evidence="1 2">
    <name type="scientific">Protopolystoma xenopodis</name>
    <dbReference type="NCBI Taxonomy" id="117903"/>
    <lineage>
        <taxon>Eukaryota</taxon>
        <taxon>Metazoa</taxon>
        <taxon>Spiralia</taxon>
        <taxon>Lophotrochozoa</taxon>
        <taxon>Platyhelminthes</taxon>
        <taxon>Monogenea</taxon>
        <taxon>Polyopisthocotylea</taxon>
        <taxon>Polystomatidea</taxon>
        <taxon>Polystomatidae</taxon>
        <taxon>Protopolystoma</taxon>
    </lineage>
</organism>
<dbReference type="AlphaFoldDB" id="A0A3S5FF19"/>
<accession>A0A3S5FF19</accession>
<protein>
    <submittedName>
        <fullName evidence="1">Uncharacterized protein</fullName>
    </submittedName>
</protein>
<dbReference type="Proteomes" id="UP000784294">
    <property type="component" value="Unassembled WGS sequence"/>
</dbReference>
<name>A0A3S5FF19_9PLAT</name>
<sequence length="114" mass="12420">MLAAALTTHGGDMAQVTLVPPSCEGDPATLGDIHFFSVCVIAQPVRLWRAIEHADKSRPTQKAYSFTLGHIAPTITKVNRGIGRAYFVRCDDQKSTLVQAVTEPRQNTMTVHST</sequence>
<keyword evidence="2" id="KW-1185">Reference proteome</keyword>
<reference evidence="1" key="1">
    <citation type="submission" date="2018-11" db="EMBL/GenBank/DDBJ databases">
        <authorList>
            <consortium name="Pathogen Informatics"/>
        </authorList>
    </citation>
    <scope>NUCLEOTIDE SEQUENCE</scope>
</reference>
<evidence type="ECO:0000313" key="2">
    <source>
        <dbReference type="Proteomes" id="UP000784294"/>
    </source>
</evidence>
<comment type="caution">
    <text evidence="1">The sequence shown here is derived from an EMBL/GenBank/DDBJ whole genome shotgun (WGS) entry which is preliminary data.</text>
</comment>
<gene>
    <name evidence="1" type="ORF">PXEA_LOCUS22346</name>
</gene>
<dbReference type="EMBL" id="CAAALY010098630">
    <property type="protein sequence ID" value="VEL28906.1"/>
    <property type="molecule type" value="Genomic_DNA"/>
</dbReference>
<proteinExistence type="predicted"/>